<organism evidence="1 2">
    <name type="scientific">Rhodococcus tibetensis</name>
    <dbReference type="NCBI Taxonomy" id="2965064"/>
    <lineage>
        <taxon>Bacteria</taxon>
        <taxon>Bacillati</taxon>
        <taxon>Actinomycetota</taxon>
        <taxon>Actinomycetes</taxon>
        <taxon>Mycobacteriales</taxon>
        <taxon>Nocardiaceae</taxon>
        <taxon>Rhodococcus</taxon>
    </lineage>
</organism>
<accession>A0ABT1QDL4</accession>
<comment type="caution">
    <text evidence="1">The sequence shown here is derived from an EMBL/GenBank/DDBJ whole genome shotgun (WGS) entry which is preliminary data.</text>
</comment>
<sequence length="62" mass="6658">MLGIEGRTLAESKYQCILEFATDSGTLVIDTTFGLDAVSDPDTSCNRSVPLAEHSLGLLQWA</sequence>
<reference evidence="1 2" key="1">
    <citation type="submission" date="2022-07" db="EMBL/GenBank/DDBJ databases">
        <title>Degradation activity of malathion, p-nitrophenol and potential low-temperature adaptation strategy of Rhodococcus sp. FXJ9.536.</title>
        <authorList>
            <person name="Huang J."/>
            <person name="Huang Y."/>
        </authorList>
    </citation>
    <scope>NUCLEOTIDE SEQUENCE [LARGE SCALE GENOMIC DNA]</scope>
    <source>
        <strain evidence="1 2">FXJ9.536</strain>
    </source>
</reference>
<dbReference type="EMBL" id="JANFQF010000011">
    <property type="protein sequence ID" value="MCQ4120348.1"/>
    <property type="molecule type" value="Genomic_DNA"/>
</dbReference>
<proteinExistence type="predicted"/>
<gene>
    <name evidence="1" type="ORF">NOF53_14400</name>
</gene>
<dbReference type="Proteomes" id="UP001524501">
    <property type="component" value="Unassembled WGS sequence"/>
</dbReference>
<evidence type="ECO:0000313" key="2">
    <source>
        <dbReference type="Proteomes" id="UP001524501"/>
    </source>
</evidence>
<protein>
    <submittedName>
        <fullName evidence="1">Uncharacterized protein</fullName>
    </submittedName>
</protein>
<evidence type="ECO:0000313" key="1">
    <source>
        <dbReference type="EMBL" id="MCQ4120348.1"/>
    </source>
</evidence>
<keyword evidence="2" id="KW-1185">Reference proteome</keyword>
<dbReference type="RefSeq" id="WP_255969533.1">
    <property type="nucleotide sequence ID" value="NZ_JANFQF010000011.1"/>
</dbReference>
<name>A0ABT1QDL4_9NOCA</name>